<organism evidence="1">
    <name type="scientific">marine sediment metagenome</name>
    <dbReference type="NCBI Taxonomy" id="412755"/>
    <lineage>
        <taxon>unclassified sequences</taxon>
        <taxon>metagenomes</taxon>
        <taxon>ecological metagenomes</taxon>
    </lineage>
</organism>
<sequence>MLLNRYKLEEYPRVGTTRQFIAQGKRDAIYGCAVYDNGKWCWINLGTGFGTASVPFDLVQVNPAEYWDGESLP</sequence>
<reference evidence="1" key="1">
    <citation type="journal article" date="2015" name="Nature">
        <title>Complex archaea that bridge the gap between prokaryotes and eukaryotes.</title>
        <authorList>
            <person name="Spang A."/>
            <person name="Saw J.H."/>
            <person name="Jorgensen S.L."/>
            <person name="Zaremba-Niedzwiedzka K."/>
            <person name="Martijn J."/>
            <person name="Lind A.E."/>
            <person name="van Eijk R."/>
            <person name="Schleper C."/>
            <person name="Guy L."/>
            <person name="Ettema T.J."/>
        </authorList>
    </citation>
    <scope>NUCLEOTIDE SEQUENCE</scope>
</reference>
<dbReference type="AlphaFoldDB" id="A0A0F8X316"/>
<proteinExistence type="predicted"/>
<name>A0A0F8X316_9ZZZZ</name>
<dbReference type="EMBL" id="LAZR01061496">
    <property type="protein sequence ID" value="KKK63472.1"/>
    <property type="molecule type" value="Genomic_DNA"/>
</dbReference>
<comment type="caution">
    <text evidence="1">The sequence shown here is derived from an EMBL/GenBank/DDBJ whole genome shotgun (WGS) entry which is preliminary data.</text>
</comment>
<gene>
    <name evidence="1" type="ORF">LCGC14_2993910</name>
</gene>
<protein>
    <submittedName>
        <fullName evidence="1">Uncharacterized protein</fullName>
    </submittedName>
</protein>
<accession>A0A0F8X316</accession>
<evidence type="ECO:0000313" key="1">
    <source>
        <dbReference type="EMBL" id="KKK63472.1"/>
    </source>
</evidence>